<sequence>MSLQETIQAELKTAMKARDAARTGAVRILIGEFQRQPEKTLTDDQVIAIIKKLIKSERELLASAKQETSDFLAIMESYLPRQAGREEIVAWIDANIDFSTFANRMQAMRPIMAHFGSAVDGNTVKDILQNM</sequence>
<dbReference type="PANTHER" id="PTHR28055">
    <property type="entry name" value="ALTERED INHERITANCE OF MITOCHONDRIA PROTEIN 41, MITOCHONDRIAL"/>
    <property type="match status" value="1"/>
</dbReference>
<reference evidence="1 2" key="1">
    <citation type="submission" date="2020-08" db="EMBL/GenBank/DDBJ databases">
        <title>Genomic Encyclopedia of Type Strains, Phase IV (KMG-IV): sequencing the most valuable type-strain genomes for metagenomic binning, comparative biology and taxonomic classification.</title>
        <authorList>
            <person name="Goeker M."/>
        </authorList>
    </citation>
    <scope>NUCLEOTIDE SEQUENCE [LARGE SCALE GENOMIC DNA]</scope>
    <source>
        <strain evidence="1 2">DSM 28570</strain>
    </source>
</reference>
<dbReference type="RefSeq" id="WP_183351332.1">
    <property type="nucleotide sequence ID" value="NZ_JACHEO010000012.1"/>
</dbReference>
<dbReference type="InterPro" id="IPR003789">
    <property type="entry name" value="Asn/Gln_tRNA_amidoTrase-B-like"/>
</dbReference>
<name>A0A840V0X8_9BACT</name>
<dbReference type="AlphaFoldDB" id="A0A840V0X8"/>
<organism evidence="1 2">
    <name type="scientific">Desulfoprunum benzoelyticum</name>
    <dbReference type="NCBI Taxonomy" id="1506996"/>
    <lineage>
        <taxon>Bacteria</taxon>
        <taxon>Pseudomonadati</taxon>
        <taxon>Thermodesulfobacteriota</taxon>
        <taxon>Desulfobulbia</taxon>
        <taxon>Desulfobulbales</taxon>
        <taxon>Desulfobulbaceae</taxon>
        <taxon>Desulfoprunum</taxon>
    </lineage>
</organism>
<keyword evidence="2" id="KW-1185">Reference proteome</keyword>
<gene>
    <name evidence="1" type="ORF">HNQ81_002254</name>
</gene>
<dbReference type="Gene3D" id="1.10.1510.10">
    <property type="entry name" value="Uncharacterised protein YqeY/AIM41 PF09424, N-terminal domain"/>
    <property type="match status" value="1"/>
</dbReference>
<dbReference type="InterPro" id="IPR019004">
    <property type="entry name" value="YqeY/Aim41"/>
</dbReference>
<comment type="caution">
    <text evidence="1">The sequence shown here is derived from an EMBL/GenBank/DDBJ whole genome shotgun (WGS) entry which is preliminary data.</text>
</comment>
<dbReference type="EMBL" id="JACHEO010000012">
    <property type="protein sequence ID" value="MBB5348518.1"/>
    <property type="molecule type" value="Genomic_DNA"/>
</dbReference>
<dbReference type="Proteomes" id="UP000539642">
    <property type="component" value="Unassembled WGS sequence"/>
</dbReference>
<evidence type="ECO:0008006" key="3">
    <source>
        <dbReference type="Google" id="ProtNLM"/>
    </source>
</evidence>
<accession>A0A840V0X8</accession>
<dbReference type="GO" id="GO:0016884">
    <property type="term" value="F:carbon-nitrogen ligase activity, with glutamine as amido-N-donor"/>
    <property type="evidence" value="ECO:0007669"/>
    <property type="project" value="InterPro"/>
</dbReference>
<evidence type="ECO:0000313" key="1">
    <source>
        <dbReference type="EMBL" id="MBB5348518.1"/>
    </source>
</evidence>
<protein>
    <recommendedName>
        <fullName evidence="3">Glutamyl-tRNA amidotransferase</fullName>
    </recommendedName>
</protein>
<proteinExistence type="predicted"/>
<dbReference type="Pfam" id="PF09424">
    <property type="entry name" value="YqeY"/>
    <property type="match status" value="1"/>
</dbReference>
<dbReference type="SUPFAM" id="SSF89095">
    <property type="entry name" value="GatB/YqeY motif"/>
    <property type="match status" value="1"/>
</dbReference>
<dbReference type="InterPro" id="IPR042184">
    <property type="entry name" value="YqeY/Aim41_N"/>
</dbReference>
<dbReference type="PANTHER" id="PTHR28055:SF1">
    <property type="entry name" value="ALTERED INHERITANCE OF MITOCHONDRIA PROTEIN 41, MITOCHONDRIAL"/>
    <property type="match status" value="1"/>
</dbReference>
<evidence type="ECO:0000313" key="2">
    <source>
        <dbReference type="Proteomes" id="UP000539642"/>
    </source>
</evidence>